<dbReference type="RefSeq" id="WP_275846763.1">
    <property type="nucleotide sequence ID" value="NZ_CP135996.1"/>
</dbReference>
<dbReference type="AlphaFoldDB" id="A0AA97DA16"/>
<name>A0AA97DA16_9FIRM</name>
<proteinExistence type="predicted"/>
<dbReference type="EMBL" id="CP135996">
    <property type="protein sequence ID" value="WOC31810.1"/>
    <property type="molecule type" value="Genomic_DNA"/>
</dbReference>
<dbReference type="KEGG" id="carl:PXC00_11515"/>
<gene>
    <name evidence="1" type="ORF">PXC00_11515</name>
</gene>
<keyword evidence="2" id="KW-1185">Reference proteome</keyword>
<reference evidence="2" key="2">
    <citation type="submission" date="2024-06" db="EMBL/GenBank/DDBJ databases">
        <title>Caproicibacterium argilliputei sp. nov, a novel caproic acid producing anaerobic bacterium isolated from pit mud.</title>
        <authorList>
            <person name="Zeng C."/>
        </authorList>
    </citation>
    <scope>NUCLEOTIDE SEQUENCE [LARGE SCALE GENOMIC DNA]</scope>
    <source>
        <strain evidence="2">ZCY20-5</strain>
    </source>
</reference>
<dbReference type="Proteomes" id="UP001300604">
    <property type="component" value="Chromosome"/>
</dbReference>
<protein>
    <submittedName>
        <fullName evidence="1">Type III-B CRISPR module-associated protein Cmr5</fullName>
    </submittedName>
</protein>
<evidence type="ECO:0000313" key="2">
    <source>
        <dbReference type="Proteomes" id="UP001300604"/>
    </source>
</evidence>
<reference evidence="1 2" key="1">
    <citation type="submission" date="2024-06" db="EMBL/GenBank/DDBJ databases">
        <title>Caproicibacterium argilliputei sp. nov, a novel caproic acid producing anaerobic bacterium isolated from pit mud.</title>
        <authorList>
            <person name="Xia S."/>
        </authorList>
    </citation>
    <scope>NUCLEOTIDE SEQUENCE [LARGE SCALE GENOMIC DNA]</scope>
    <source>
        <strain evidence="1 2">ZCY20-5</strain>
    </source>
</reference>
<accession>A0AA97DA16</accession>
<evidence type="ECO:0000313" key="1">
    <source>
        <dbReference type="EMBL" id="WOC31810.1"/>
    </source>
</evidence>
<sequence length="124" mass="13668">MNKRKVDALIPRAYDILAKVEIAKDGKIDKAWRGQIASFGAAISMGSLLSAVCFFSDNGNAAVERKKLMNGIFLLIKDEYSKQISNANTLFELISQKSNGKKLKEDILNAAIALKLAMNLYTLE</sequence>
<organism evidence="1 2">
    <name type="scientific">Caproicibacterium argilliputei</name>
    <dbReference type="NCBI Taxonomy" id="3030016"/>
    <lineage>
        <taxon>Bacteria</taxon>
        <taxon>Bacillati</taxon>
        <taxon>Bacillota</taxon>
        <taxon>Clostridia</taxon>
        <taxon>Eubacteriales</taxon>
        <taxon>Oscillospiraceae</taxon>
        <taxon>Caproicibacterium</taxon>
    </lineage>
</organism>
<reference evidence="2" key="3">
    <citation type="submission" date="2024-06" db="EMBL/GenBank/DDBJ databases">
        <authorList>
            <person name="Zeng C."/>
        </authorList>
    </citation>
    <scope>NUCLEOTIDE SEQUENCE [LARGE SCALE GENOMIC DNA]</scope>
    <source>
        <strain evidence="2">ZCY20-5</strain>
    </source>
</reference>